<evidence type="ECO:0000313" key="2">
    <source>
        <dbReference type="Proteomes" id="UP000034150"/>
    </source>
</evidence>
<dbReference type="Proteomes" id="UP000034150">
    <property type="component" value="Unassembled WGS sequence"/>
</dbReference>
<sequence>MANVGSGGYFSNERGIRELAAFLRVDVDHRYSVRHLAEHLLALAVRDDDFMLDLLDGTLGIFQPGATADNLARALDIGGSVWTVAADRKGLVRVVSDEAQATYAAAISTADEASTELREAWANAFGRNGDPSDAWDHAIKAVEDVLIPVMMQNNGKATLSNVIGELSGQNSMAWRIILPGADKSHDVAPLVAMLRLLWPNHDRHGGNQKRTPAPEESRAVVTLAATIVQWHRDGWVVQRR</sequence>
<protein>
    <submittedName>
        <fullName evidence="1">Uncharacterized protein</fullName>
    </submittedName>
</protein>
<dbReference type="PATRIC" id="fig|1807.13.peg.4625"/>
<name>A0A0M2JV57_9MYCO</name>
<organism evidence="1 2">
    <name type="scientific">Mycolicibacterium obuense</name>
    <dbReference type="NCBI Taxonomy" id="1807"/>
    <lineage>
        <taxon>Bacteria</taxon>
        <taxon>Bacillati</taxon>
        <taxon>Actinomycetota</taxon>
        <taxon>Actinomycetes</taxon>
        <taxon>Mycobacteriales</taxon>
        <taxon>Mycobacteriaceae</taxon>
        <taxon>Mycolicibacterium</taxon>
    </lineage>
</organism>
<gene>
    <name evidence="1" type="ORF">WN67_18685</name>
</gene>
<reference evidence="1 2" key="1">
    <citation type="journal article" date="2015" name="Genome Announc.">
        <title>Draft Genome Sequence of Mycobacterium obuense Strain UC1, Isolated from Patient Sputum.</title>
        <authorList>
            <person name="Greninger A.L."/>
            <person name="Cunningham G."/>
            <person name="Hsu E.D."/>
            <person name="Yu J.M."/>
            <person name="Chiu C.Y."/>
            <person name="Miller S."/>
        </authorList>
    </citation>
    <scope>NUCLEOTIDE SEQUENCE [LARGE SCALE GENOMIC DNA]</scope>
    <source>
        <strain evidence="1 2">UC1</strain>
    </source>
</reference>
<keyword evidence="2" id="KW-1185">Reference proteome</keyword>
<dbReference type="EMBL" id="LAUZ02000068">
    <property type="protein sequence ID" value="KKF00466.1"/>
    <property type="molecule type" value="Genomic_DNA"/>
</dbReference>
<comment type="caution">
    <text evidence="1">The sequence shown here is derived from an EMBL/GenBank/DDBJ whole genome shotgun (WGS) entry which is preliminary data.</text>
</comment>
<accession>A0A0M2JV57</accession>
<evidence type="ECO:0000313" key="1">
    <source>
        <dbReference type="EMBL" id="KKF00466.1"/>
    </source>
</evidence>
<dbReference type="AlphaFoldDB" id="A0A0M2JV57"/>
<proteinExistence type="predicted"/>